<dbReference type="RefSeq" id="XP_067061269.1">
    <property type="nucleotide sequence ID" value="XM_067204232.1"/>
</dbReference>
<evidence type="ECO:0000313" key="8">
    <source>
        <dbReference type="Proteomes" id="UP000674143"/>
    </source>
</evidence>
<dbReference type="GO" id="GO:0008270">
    <property type="term" value="F:zinc ion binding"/>
    <property type="evidence" value="ECO:0007669"/>
    <property type="project" value="UniProtKB-KW"/>
</dbReference>
<gene>
    <name evidence="7" type="ORF">LSCM4_02198</name>
</gene>
<dbReference type="SMART" id="SM00356">
    <property type="entry name" value="ZnF_C3H1"/>
    <property type="match status" value="1"/>
</dbReference>
<feature type="zinc finger region" description="C3H1-type" evidence="4">
    <location>
        <begin position="293"/>
        <end position="321"/>
    </location>
</feature>
<keyword evidence="1 4" id="KW-0479">Metal-binding</keyword>
<dbReference type="Pfam" id="PF00642">
    <property type="entry name" value="zf-CCCH"/>
    <property type="match status" value="1"/>
</dbReference>
<dbReference type="AlphaFoldDB" id="A0A836HA17"/>
<dbReference type="SUPFAM" id="SSF90229">
    <property type="entry name" value="CCCH zinc finger"/>
    <property type="match status" value="1"/>
</dbReference>
<protein>
    <recommendedName>
        <fullName evidence="6">C3H1-type domain-containing protein</fullName>
    </recommendedName>
</protein>
<evidence type="ECO:0000256" key="3">
    <source>
        <dbReference type="ARBA" id="ARBA00022833"/>
    </source>
</evidence>
<name>A0A836HA17_9TRYP</name>
<dbReference type="GO" id="GO:0005689">
    <property type="term" value="C:U12-type spliceosomal complex"/>
    <property type="evidence" value="ECO:0007669"/>
    <property type="project" value="TreeGrafter"/>
</dbReference>
<feature type="compositionally biased region" description="Low complexity" evidence="5">
    <location>
        <begin position="178"/>
        <end position="192"/>
    </location>
</feature>
<organism evidence="7 8">
    <name type="scientific">Leishmania orientalis</name>
    <dbReference type="NCBI Taxonomy" id="2249476"/>
    <lineage>
        <taxon>Eukaryota</taxon>
        <taxon>Discoba</taxon>
        <taxon>Euglenozoa</taxon>
        <taxon>Kinetoplastea</taxon>
        <taxon>Metakinetoplastina</taxon>
        <taxon>Trypanosomatida</taxon>
        <taxon>Trypanosomatidae</taxon>
        <taxon>Leishmaniinae</taxon>
        <taxon>Leishmania</taxon>
    </lineage>
</organism>
<dbReference type="PROSITE" id="PS50103">
    <property type="entry name" value="ZF_C3H1"/>
    <property type="match status" value="1"/>
</dbReference>
<accession>A0A836HA17</accession>
<evidence type="ECO:0000256" key="5">
    <source>
        <dbReference type="SAM" id="MobiDB-lite"/>
    </source>
</evidence>
<reference evidence="8" key="1">
    <citation type="journal article" date="2021" name="Microbiol. Resour. Announc.">
        <title>LGAAP: Leishmaniinae Genome Assembly and Annotation Pipeline.</title>
        <authorList>
            <person name="Almutairi H."/>
            <person name="Urbaniak M.D."/>
            <person name="Bates M.D."/>
            <person name="Jariyapan N."/>
            <person name="Kwakye-Nuako G."/>
            <person name="Thomaz-Soccol V."/>
            <person name="Al-Salem W.S."/>
            <person name="Dillon R.J."/>
            <person name="Bates P.A."/>
            <person name="Gatherer D."/>
        </authorList>
    </citation>
    <scope>NUCLEOTIDE SEQUENCE [LARGE SCALE GENOMIC DNA]</scope>
</reference>
<dbReference type="Proteomes" id="UP000674143">
    <property type="component" value="Unassembled WGS sequence"/>
</dbReference>
<dbReference type="InterPro" id="IPR036855">
    <property type="entry name" value="Znf_CCCH_sf"/>
</dbReference>
<comment type="caution">
    <text evidence="7">The sequence shown here is derived from an EMBL/GenBank/DDBJ whole genome shotgun (WGS) entry which is preliminary data.</text>
</comment>
<dbReference type="PANTHER" id="PTHR16465:SF0">
    <property type="entry name" value="ZINC FINGER MATRIN-TYPE PROTEIN 5"/>
    <property type="match status" value="1"/>
</dbReference>
<dbReference type="EMBL" id="JAFHLR010000030">
    <property type="protein sequence ID" value="KAG5472873.1"/>
    <property type="molecule type" value="Genomic_DNA"/>
</dbReference>
<evidence type="ECO:0000256" key="2">
    <source>
        <dbReference type="ARBA" id="ARBA00022771"/>
    </source>
</evidence>
<keyword evidence="2 4" id="KW-0863">Zinc-finger</keyword>
<evidence type="ECO:0000256" key="4">
    <source>
        <dbReference type="PROSITE-ProRule" id="PRU00723"/>
    </source>
</evidence>
<keyword evidence="8" id="KW-1185">Reference proteome</keyword>
<feature type="region of interest" description="Disordered" evidence="5">
    <location>
        <begin position="240"/>
        <end position="279"/>
    </location>
</feature>
<evidence type="ECO:0000259" key="6">
    <source>
        <dbReference type="PROSITE" id="PS50103"/>
    </source>
</evidence>
<sequence>MDCPTPMNALPSTACLSSELCDAFSQYLEGIHPHSGLFSWNEAAQLLSTFTGISAHCITSALDGTSTRGMATVSEDELHSSLEKLMRTDGATDAWWDSPGVTIAALTGAAGQEARGGADSKDIGLESLASVRARSHRPPPPGSTPGEGSHDSEMDAGSGQPSLRPTLNSWGKRGNRRSSAFSVPSVSSQWSQNTAASMERVVAATLGELGMLIEDEQCSIQFHPDCSTFRFPSEVSNDSERFGVPADGRRRVGDRCHSPSPALPGDEEAARPTDPSVAPTSTLAELDRFVHRGKTSKVCKQFVQSGRCTFGVRCLYHHPSKATVSSSKWHAVPGYMPENAPKSVDCYTGADACFASLRRSLAAALPGSFLGDASPRSVRACAFPVQPTPTCLSAAQSTPQQLQVWGHVLSTHLTTTAAERFSGGAQLAGVQ</sequence>
<dbReference type="GeneID" id="92358166"/>
<dbReference type="PANTHER" id="PTHR16465">
    <property type="entry name" value="NUCLEASE-RELATED"/>
    <property type="match status" value="1"/>
</dbReference>
<feature type="compositionally biased region" description="Polar residues" evidence="5">
    <location>
        <begin position="159"/>
        <end position="169"/>
    </location>
</feature>
<evidence type="ECO:0000313" key="7">
    <source>
        <dbReference type="EMBL" id="KAG5472873.1"/>
    </source>
</evidence>
<dbReference type="KEGG" id="loi:92358166"/>
<proteinExistence type="predicted"/>
<feature type="region of interest" description="Disordered" evidence="5">
    <location>
        <begin position="130"/>
        <end position="193"/>
    </location>
</feature>
<reference evidence="8" key="2">
    <citation type="journal article" date="2021" name="Sci. Data">
        <title>Chromosome-scale genome sequencing, assembly and annotation of six genomes from subfamily Leishmaniinae.</title>
        <authorList>
            <person name="Almutairi H."/>
            <person name="Urbaniak M.D."/>
            <person name="Bates M.D."/>
            <person name="Jariyapan N."/>
            <person name="Kwakye-Nuako G."/>
            <person name="Thomaz Soccol V."/>
            <person name="Al-Salem W.S."/>
            <person name="Dillon R.J."/>
            <person name="Bates P.A."/>
            <person name="Gatherer D."/>
        </authorList>
    </citation>
    <scope>NUCLEOTIDE SEQUENCE [LARGE SCALE GENOMIC DNA]</scope>
</reference>
<dbReference type="InterPro" id="IPR000571">
    <property type="entry name" value="Znf_CCCH"/>
</dbReference>
<feature type="compositionally biased region" description="Basic and acidic residues" evidence="5">
    <location>
        <begin position="247"/>
        <end position="257"/>
    </location>
</feature>
<feature type="domain" description="C3H1-type" evidence="6">
    <location>
        <begin position="293"/>
        <end position="321"/>
    </location>
</feature>
<evidence type="ECO:0000256" key="1">
    <source>
        <dbReference type="ARBA" id="ARBA00022723"/>
    </source>
</evidence>
<dbReference type="Gene3D" id="6.10.250.3220">
    <property type="match status" value="1"/>
</dbReference>
<keyword evidence="3 4" id="KW-0862">Zinc</keyword>